<dbReference type="InterPro" id="IPR023370">
    <property type="entry name" value="TrmO-like_N"/>
</dbReference>
<sequence>MSWSLETLGRIHSCYQEKFAVPRQPGLAPSALATLELLPPYNQAAFVDGLDTFSHLWISFIFHQNLEQGWKPKVRPPRLGGNKKVGVFASRSTFRPNGLGLSVVKLEGIDLNSGVKLYLSGADLIDGTPVVDIKPYIPWVDSQPTATSSWADQPPEQLAVSFSPKAEQQLANQANGRQLKQLIAEVLSQNPRPAYQKIDTQRVYGVKLADLNVEFCYLEAKHLQVIAL</sequence>
<comment type="caution">
    <text evidence="4">The sequence shown here is derived from an EMBL/GenBank/DDBJ whole genome shotgun (WGS) entry which is preliminary data.</text>
</comment>
<protein>
    <submittedName>
        <fullName evidence="4">tRNA (N6-threonylcarbamoyladenosine(37)-N6)-methyltransferase TrmO</fullName>
    </submittedName>
</protein>
<dbReference type="EMBL" id="BSOR01000016">
    <property type="protein sequence ID" value="GLR63630.1"/>
    <property type="molecule type" value="Genomic_DNA"/>
</dbReference>
<keyword evidence="5" id="KW-1185">Reference proteome</keyword>
<dbReference type="NCBIfam" id="TIGR00104">
    <property type="entry name" value="tRNA_TsaA"/>
    <property type="match status" value="1"/>
</dbReference>
<evidence type="ECO:0000313" key="5">
    <source>
        <dbReference type="Proteomes" id="UP001156682"/>
    </source>
</evidence>
<dbReference type="CDD" id="cd09281">
    <property type="entry name" value="UPF0066"/>
    <property type="match status" value="1"/>
</dbReference>
<dbReference type="InterPro" id="IPR041369">
    <property type="entry name" value="TrmO_C"/>
</dbReference>
<organism evidence="4 5">
    <name type="scientific">Marinospirillum insulare</name>
    <dbReference type="NCBI Taxonomy" id="217169"/>
    <lineage>
        <taxon>Bacteria</taxon>
        <taxon>Pseudomonadati</taxon>
        <taxon>Pseudomonadota</taxon>
        <taxon>Gammaproteobacteria</taxon>
        <taxon>Oceanospirillales</taxon>
        <taxon>Oceanospirillaceae</taxon>
        <taxon>Marinospirillum</taxon>
    </lineage>
</organism>
<name>A0ABQ5ZX80_9GAMM</name>
<dbReference type="PANTHER" id="PTHR12818">
    <property type="entry name" value="TRNA (ADENINE(37)-N6)-METHYLTRANSFERASE"/>
    <property type="match status" value="1"/>
</dbReference>
<evidence type="ECO:0000259" key="3">
    <source>
        <dbReference type="PROSITE" id="PS51668"/>
    </source>
</evidence>
<dbReference type="Pfam" id="PF01980">
    <property type="entry name" value="TrmO_N"/>
    <property type="match status" value="1"/>
</dbReference>
<dbReference type="InterPro" id="IPR036414">
    <property type="entry name" value="YaeB_N_sf"/>
</dbReference>
<reference evidence="5" key="1">
    <citation type="journal article" date="2019" name="Int. J. Syst. Evol. Microbiol.">
        <title>The Global Catalogue of Microorganisms (GCM) 10K type strain sequencing project: providing services to taxonomists for standard genome sequencing and annotation.</title>
        <authorList>
            <consortium name="The Broad Institute Genomics Platform"/>
            <consortium name="The Broad Institute Genome Sequencing Center for Infectious Disease"/>
            <person name="Wu L."/>
            <person name="Ma J."/>
        </authorList>
    </citation>
    <scope>NUCLEOTIDE SEQUENCE [LARGE SCALE GENOMIC DNA]</scope>
    <source>
        <strain evidence="5">NBRC 100033</strain>
    </source>
</reference>
<dbReference type="SUPFAM" id="SSF118196">
    <property type="entry name" value="YaeB-like"/>
    <property type="match status" value="1"/>
</dbReference>
<dbReference type="InterPro" id="IPR040372">
    <property type="entry name" value="YaeB-like"/>
</dbReference>
<comment type="similarity">
    <text evidence="2">Belongs to the tRNA methyltransferase O family.</text>
</comment>
<dbReference type="Proteomes" id="UP001156682">
    <property type="component" value="Unassembled WGS sequence"/>
</dbReference>
<evidence type="ECO:0000256" key="2">
    <source>
        <dbReference type="ARBA" id="ARBA00033753"/>
    </source>
</evidence>
<evidence type="ECO:0000256" key="1">
    <source>
        <dbReference type="ARBA" id="ARBA00022691"/>
    </source>
</evidence>
<keyword evidence="1" id="KW-0949">S-adenosyl-L-methionine</keyword>
<dbReference type="Gene3D" id="2.40.30.70">
    <property type="entry name" value="YaeB-like"/>
    <property type="match status" value="1"/>
</dbReference>
<accession>A0ABQ5ZX80</accession>
<dbReference type="PROSITE" id="PS51668">
    <property type="entry name" value="TSAA_2"/>
    <property type="match status" value="1"/>
</dbReference>
<evidence type="ECO:0000313" key="4">
    <source>
        <dbReference type="EMBL" id="GLR63630.1"/>
    </source>
</evidence>
<feature type="domain" description="TsaA-like" evidence="3">
    <location>
        <begin position="5"/>
        <end position="145"/>
    </location>
</feature>
<dbReference type="InterPro" id="IPR036413">
    <property type="entry name" value="YaeB-like_sf"/>
</dbReference>
<dbReference type="Pfam" id="PF18389">
    <property type="entry name" value="TrmO_C"/>
    <property type="match status" value="1"/>
</dbReference>
<proteinExistence type="inferred from homology"/>
<dbReference type="InterPro" id="IPR023368">
    <property type="entry name" value="UPF0066_cons_site"/>
</dbReference>
<dbReference type="PROSITE" id="PS01318">
    <property type="entry name" value="TSAA_1"/>
    <property type="match status" value="1"/>
</dbReference>
<dbReference type="Gene3D" id="3.30.2310.10">
    <property type="entry name" value="YaeB-like"/>
    <property type="match status" value="1"/>
</dbReference>
<gene>
    <name evidence="4" type="ORF">GCM10007878_10650</name>
</gene>
<dbReference type="PANTHER" id="PTHR12818:SF0">
    <property type="entry name" value="TRNA (ADENINE(37)-N6)-METHYLTRANSFERASE"/>
    <property type="match status" value="1"/>
</dbReference>
<dbReference type="RefSeq" id="WP_027849956.1">
    <property type="nucleotide sequence ID" value="NZ_BSOR01000016.1"/>
</dbReference>